<dbReference type="STRING" id="933084.A0A067PET0"/>
<dbReference type="CDD" id="cd00303">
    <property type="entry name" value="retropepsin_like"/>
    <property type="match status" value="1"/>
</dbReference>
<evidence type="ECO:0000313" key="2">
    <source>
        <dbReference type="Proteomes" id="UP000027265"/>
    </source>
</evidence>
<reference evidence="2" key="1">
    <citation type="journal article" date="2014" name="Proc. Natl. Acad. Sci. U.S.A.">
        <title>Extensive sampling of basidiomycete genomes demonstrates inadequacy of the white-rot/brown-rot paradigm for wood decay fungi.</title>
        <authorList>
            <person name="Riley R."/>
            <person name="Salamov A.A."/>
            <person name="Brown D.W."/>
            <person name="Nagy L.G."/>
            <person name="Floudas D."/>
            <person name="Held B.W."/>
            <person name="Levasseur A."/>
            <person name="Lombard V."/>
            <person name="Morin E."/>
            <person name="Otillar R."/>
            <person name="Lindquist E.A."/>
            <person name="Sun H."/>
            <person name="LaButti K.M."/>
            <person name="Schmutz J."/>
            <person name="Jabbour D."/>
            <person name="Luo H."/>
            <person name="Baker S.E."/>
            <person name="Pisabarro A.G."/>
            <person name="Walton J.D."/>
            <person name="Blanchette R.A."/>
            <person name="Henrissat B."/>
            <person name="Martin F."/>
            <person name="Cullen D."/>
            <person name="Hibbett D.S."/>
            <person name="Grigoriev I.V."/>
        </authorList>
    </citation>
    <scope>NUCLEOTIDE SEQUENCE [LARGE SCALE GENOMIC DNA]</scope>
    <source>
        <strain evidence="2">MUCL 33604</strain>
    </source>
</reference>
<dbReference type="HOGENOM" id="CLU_003921_8_0_1"/>
<dbReference type="EMBL" id="KL197734">
    <property type="protein sequence ID" value="KDQ53408.1"/>
    <property type="molecule type" value="Genomic_DNA"/>
</dbReference>
<dbReference type="AlphaFoldDB" id="A0A067PET0"/>
<sequence length="180" mass="20101">MVKEEAGASVNVLQETPSMRNLEDLITGKHSLPLWIVRPIINDKLSCECILDPGAQIVVMRKDVWIALGHPRDSKVFILMESANNSKNQTLGLLKDVKFTFGPVSLYLQVQVVDSTLFEVLLGCPFFSLLNSLLEDTPDGEVQITLTNPNTGKSVTIPTMERVISRKIPEEREHLGKKDF</sequence>
<dbReference type="SUPFAM" id="SSF50630">
    <property type="entry name" value="Acid proteases"/>
    <property type="match status" value="1"/>
</dbReference>
<dbReference type="Proteomes" id="UP000027265">
    <property type="component" value="Unassembled WGS sequence"/>
</dbReference>
<dbReference type="InterPro" id="IPR021109">
    <property type="entry name" value="Peptidase_aspartic_dom_sf"/>
</dbReference>
<organism evidence="1 2">
    <name type="scientific">Jaapia argillacea MUCL 33604</name>
    <dbReference type="NCBI Taxonomy" id="933084"/>
    <lineage>
        <taxon>Eukaryota</taxon>
        <taxon>Fungi</taxon>
        <taxon>Dikarya</taxon>
        <taxon>Basidiomycota</taxon>
        <taxon>Agaricomycotina</taxon>
        <taxon>Agaricomycetes</taxon>
        <taxon>Agaricomycetidae</taxon>
        <taxon>Jaapiales</taxon>
        <taxon>Jaapiaceae</taxon>
        <taxon>Jaapia</taxon>
    </lineage>
</organism>
<dbReference type="Pfam" id="PF13975">
    <property type="entry name" value="gag-asp_proteas"/>
    <property type="match status" value="1"/>
</dbReference>
<name>A0A067PET0_9AGAM</name>
<accession>A0A067PET0</accession>
<dbReference type="InParanoid" id="A0A067PET0"/>
<gene>
    <name evidence="1" type="ORF">JAAARDRAFT_49857</name>
</gene>
<evidence type="ECO:0000313" key="1">
    <source>
        <dbReference type="EMBL" id="KDQ53408.1"/>
    </source>
</evidence>
<protein>
    <recommendedName>
        <fullName evidence="3">Aspartic peptidase DDI1-type domain-containing protein</fullName>
    </recommendedName>
</protein>
<proteinExistence type="predicted"/>
<dbReference type="OrthoDB" id="3202009at2759"/>
<keyword evidence="2" id="KW-1185">Reference proteome</keyword>
<dbReference type="Gene3D" id="2.40.70.10">
    <property type="entry name" value="Acid Proteases"/>
    <property type="match status" value="1"/>
</dbReference>
<evidence type="ECO:0008006" key="3">
    <source>
        <dbReference type="Google" id="ProtNLM"/>
    </source>
</evidence>